<reference evidence="2" key="2">
    <citation type="submission" date="2020-02" db="EMBL/GenBank/DDBJ databases">
        <authorList>
            <person name="Littmann E."/>
            <person name="Sorbara M."/>
        </authorList>
    </citation>
    <scope>NUCLEOTIDE SEQUENCE</scope>
    <source>
        <strain evidence="2">MSK.17.11</strain>
        <strain evidence="1">MSK.17.38</strain>
    </source>
</reference>
<evidence type="ECO:0000313" key="4">
    <source>
        <dbReference type="Proteomes" id="UP000701680"/>
    </source>
</evidence>
<sequence length="45" mass="5303">MMDILMILILVLCFGSIKILTDWCNRQIRTPGRPERENENKVEGR</sequence>
<comment type="caution">
    <text evidence="2">The sequence shown here is derived from an EMBL/GenBank/DDBJ whole genome shotgun (WGS) entry which is preliminary data.</text>
</comment>
<dbReference type="Proteomes" id="UP000528555">
    <property type="component" value="Unassembled WGS sequence"/>
</dbReference>
<evidence type="ECO:0000313" key="3">
    <source>
        <dbReference type="Proteomes" id="UP000528555"/>
    </source>
</evidence>
<evidence type="ECO:0000313" key="1">
    <source>
        <dbReference type="EMBL" id="NSK13981.1"/>
    </source>
</evidence>
<accession>A0A850HIJ3</accession>
<dbReference type="RefSeq" id="WP_173814321.1">
    <property type="nucleotide sequence ID" value="NZ_JAAITX010000002.1"/>
</dbReference>
<dbReference type="Proteomes" id="UP000701680">
    <property type="component" value="Unassembled WGS sequence"/>
</dbReference>
<reference evidence="3 4" key="1">
    <citation type="journal article" date="2020" name="Cell Host Microbe">
        <title>Functional and Genomic Variation between Human-Derived Isolates of Lachnospiraceae Reveals Inter- and Intra-Species Diversity.</title>
        <authorList>
            <person name="Sorbara M.T."/>
            <person name="Littmann E.R."/>
            <person name="Fontana E."/>
            <person name="Moody T.U."/>
            <person name="Kohout C.E."/>
            <person name="Gjonbalaj M."/>
            <person name="Eaton V."/>
            <person name="Seok R."/>
            <person name="Leiner I.M."/>
            <person name="Pamer E.G."/>
        </authorList>
    </citation>
    <scope>NUCLEOTIDE SEQUENCE [LARGE SCALE GENOMIC DNA]</scope>
    <source>
        <strain evidence="2 3">MSK.17.11</strain>
        <strain evidence="1 4">MSK.17.38</strain>
    </source>
</reference>
<proteinExistence type="predicted"/>
<dbReference type="AlphaFoldDB" id="A0A850HIJ3"/>
<gene>
    <name evidence="2" type="ORF">G5A66_04555</name>
    <name evidence="1" type="ORF">G5A75_03645</name>
</gene>
<keyword evidence="3" id="KW-1185">Reference proteome</keyword>
<organism evidence="2 3">
    <name type="scientific">Dorea phocaeensis</name>
    <dbReference type="NCBI Taxonomy" id="2040291"/>
    <lineage>
        <taxon>Bacteria</taxon>
        <taxon>Bacillati</taxon>
        <taxon>Bacillota</taxon>
        <taxon>Clostridia</taxon>
        <taxon>Lachnospirales</taxon>
        <taxon>Lachnospiraceae</taxon>
        <taxon>Dorea</taxon>
    </lineage>
</organism>
<name>A0A850HIJ3_9FIRM</name>
<evidence type="ECO:0000313" key="2">
    <source>
        <dbReference type="EMBL" id="NVH57932.1"/>
    </source>
</evidence>
<protein>
    <submittedName>
        <fullName evidence="2">Uncharacterized protein</fullName>
    </submittedName>
</protein>
<dbReference type="EMBL" id="JAAIUO010000002">
    <property type="protein sequence ID" value="NSK13981.1"/>
    <property type="molecule type" value="Genomic_DNA"/>
</dbReference>
<dbReference type="EMBL" id="JAAITX010000002">
    <property type="protein sequence ID" value="NVH57932.1"/>
    <property type="molecule type" value="Genomic_DNA"/>
</dbReference>